<organism evidence="1">
    <name type="scientific">marine sediment metagenome</name>
    <dbReference type="NCBI Taxonomy" id="412755"/>
    <lineage>
        <taxon>unclassified sequences</taxon>
        <taxon>metagenomes</taxon>
        <taxon>ecological metagenomes</taxon>
    </lineage>
</organism>
<name>A0A0F8Z6X0_9ZZZZ</name>
<evidence type="ECO:0000313" key="1">
    <source>
        <dbReference type="EMBL" id="KKK89498.1"/>
    </source>
</evidence>
<reference evidence="1" key="1">
    <citation type="journal article" date="2015" name="Nature">
        <title>Complex archaea that bridge the gap between prokaryotes and eukaryotes.</title>
        <authorList>
            <person name="Spang A."/>
            <person name="Saw J.H."/>
            <person name="Jorgensen S.L."/>
            <person name="Zaremba-Niedzwiedzka K."/>
            <person name="Martijn J."/>
            <person name="Lind A.E."/>
            <person name="van Eijk R."/>
            <person name="Schleper C."/>
            <person name="Guy L."/>
            <person name="Ettema T.J."/>
        </authorList>
    </citation>
    <scope>NUCLEOTIDE SEQUENCE</scope>
</reference>
<gene>
    <name evidence="1" type="ORF">LCGC14_2732480</name>
</gene>
<dbReference type="EMBL" id="LAZR01049501">
    <property type="protein sequence ID" value="KKK89498.1"/>
    <property type="molecule type" value="Genomic_DNA"/>
</dbReference>
<proteinExistence type="predicted"/>
<accession>A0A0F8Z6X0</accession>
<sequence>MSRVRSATLYRVAFARARLVCSLRQTFPKLKLREIGEIAGITRERTRQVLHDQGLPTKALYNGSYACIDCGKKAKNKNGRCRACHHKAYYITLTCLGCERTFDRLLSIDKRDRKGNPLKKDFCGNKCQGKWLSANHGFGKHPEHRQFQKKEVKV</sequence>
<protein>
    <submittedName>
        <fullName evidence="1">Uncharacterized protein</fullName>
    </submittedName>
</protein>
<comment type="caution">
    <text evidence="1">The sequence shown here is derived from an EMBL/GenBank/DDBJ whole genome shotgun (WGS) entry which is preliminary data.</text>
</comment>
<dbReference type="AlphaFoldDB" id="A0A0F8Z6X0"/>